<evidence type="ECO:0000313" key="1">
    <source>
        <dbReference type="EMBL" id="AAN62259.1"/>
    </source>
</evidence>
<organism evidence="1">
    <name type="scientific">Pseudomonas aeruginosa</name>
    <dbReference type="NCBI Taxonomy" id="287"/>
    <lineage>
        <taxon>Bacteria</taxon>
        <taxon>Pseudomonadati</taxon>
        <taxon>Pseudomonadota</taxon>
        <taxon>Gammaproteobacteria</taxon>
        <taxon>Pseudomonadales</taxon>
        <taxon>Pseudomonadaceae</taxon>
        <taxon>Pseudomonas</taxon>
    </lineage>
</organism>
<sequence>MWCDFIELMLARSESIELFMAVFRVGSSWPGVIEIWPMTYFFDWYLKTKIAVTINFPVE</sequence>
<proteinExistence type="predicted"/>
<dbReference type="AlphaFoldDB" id="Q8GPW5"/>
<dbReference type="EMBL" id="AF440524">
    <property type="protein sequence ID" value="AAN62259.1"/>
    <property type="molecule type" value="Genomic_DNA"/>
</dbReference>
<gene>
    <name evidence="1" type="primary">ORF SG37</name>
</gene>
<accession>Q8GPW5</accession>
<name>Q8GPW5_PSEAI</name>
<protein>
    <submittedName>
        <fullName evidence="1">Uncharacterized protein ORF SG37</fullName>
    </submittedName>
</protein>
<reference evidence="1" key="1">
    <citation type="journal article" date="2002" name="J. Bacteriol.">
        <title>Gene islands integrated into tRNA(Gly) genes confer genome diversity on a Pseudomonas aeruginosa clone.</title>
        <authorList>
            <person name="Larbig K.D."/>
            <person name="Christmann A."/>
            <person name="Johann A."/>
            <person name="Klockgether J."/>
            <person name="Hartsch T."/>
            <person name="Merkl R."/>
            <person name="Wiehlmann L."/>
            <person name="Fritz H.-J."/>
            <person name="Tuemmler B."/>
        </authorList>
    </citation>
    <scope>NUCLEOTIDE SEQUENCE</scope>
    <source>
        <strain evidence="1">SG17M</strain>
    </source>
</reference>